<dbReference type="Pfam" id="PF02779">
    <property type="entry name" value="Transket_pyr"/>
    <property type="match status" value="1"/>
</dbReference>
<evidence type="ECO:0000313" key="7">
    <source>
        <dbReference type="Proteomes" id="UP000756921"/>
    </source>
</evidence>
<dbReference type="InterPro" id="IPR005475">
    <property type="entry name" value="Transketolase-like_Pyr-bd"/>
</dbReference>
<name>A0A9P6G5F2_9PLEO</name>
<evidence type="ECO:0000256" key="2">
    <source>
        <dbReference type="ARBA" id="ARBA00001964"/>
    </source>
</evidence>
<dbReference type="PANTHER" id="PTHR43522:SF6">
    <property type="entry name" value="TRANSKETOLASE-LIKE PYRIMIDINE-BINDING DOMAIN-CONTAINING PROTEIN-RELATED"/>
    <property type="match status" value="1"/>
</dbReference>
<dbReference type="Pfam" id="PF00456">
    <property type="entry name" value="Transketolase_N"/>
    <property type="match status" value="1"/>
</dbReference>
<feature type="domain" description="Transketolase-like pyrimidine-binding" evidence="5">
    <location>
        <begin position="384"/>
        <end position="548"/>
    </location>
</feature>
<dbReference type="GO" id="GO:0004802">
    <property type="term" value="F:transketolase activity"/>
    <property type="evidence" value="ECO:0007669"/>
    <property type="project" value="TreeGrafter"/>
</dbReference>
<dbReference type="InterPro" id="IPR033247">
    <property type="entry name" value="Transketolase_fam"/>
</dbReference>
<comment type="cofactor">
    <cofactor evidence="1">
        <name>Co(2+)</name>
        <dbReference type="ChEBI" id="CHEBI:48828"/>
    </cofactor>
</comment>
<dbReference type="Gene3D" id="3.40.50.970">
    <property type="match status" value="2"/>
</dbReference>
<dbReference type="EMBL" id="WJXW01000016">
    <property type="protein sequence ID" value="KAF9729456.1"/>
    <property type="molecule type" value="Genomic_DNA"/>
</dbReference>
<dbReference type="InterPro" id="IPR029061">
    <property type="entry name" value="THDP-binding"/>
</dbReference>
<reference evidence="6" key="1">
    <citation type="journal article" date="2020" name="Mol. Plant Microbe Interact.">
        <title>Genome Sequence of the Biocontrol Agent Coniothyrium minitans strain Conio (IMI 134523).</title>
        <authorList>
            <person name="Patel D."/>
            <person name="Shittu T.A."/>
            <person name="Baroncelli R."/>
            <person name="Muthumeenakshi S."/>
            <person name="Osborne T.H."/>
            <person name="Janganan T.K."/>
            <person name="Sreenivasaprasad S."/>
        </authorList>
    </citation>
    <scope>NUCLEOTIDE SEQUENCE</scope>
    <source>
        <strain evidence="6">Conio</strain>
    </source>
</reference>
<comment type="cofactor">
    <cofactor evidence="2">
        <name>thiamine diphosphate</name>
        <dbReference type="ChEBI" id="CHEBI:58937"/>
    </cofactor>
</comment>
<keyword evidence="3" id="KW-0479">Metal-binding</keyword>
<evidence type="ECO:0000259" key="5">
    <source>
        <dbReference type="SMART" id="SM00861"/>
    </source>
</evidence>
<protein>
    <submittedName>
        <fullName evidence="6">Dihydroxyacetone synthase 1</fullName>
    </submittedName>
</protein>
<dbReference type="GO" id="GO:0006098">
    <property type="term" value="P:pentose-phosphate shunt"/>
    <property type="evidence" value="ECO:0007669"/>
    <property type="project" value="TreeGrafter"/>
</dbReference>
<dbReference type="PROSITE" id="PS00802">
    <property type="entry name" value="TRANSKETOLASE_2"/>
    <property type="match status" value="1"/>
</dbReference>
<evidence type="ECO:0000313" key="6">
    <source>
        <dbReference type="EMBL" id="KAF9729456.1"/>
    </source>
</evidence>
<dbReference type="InterPro" id="IPR020826">
    <property type="entry name" value="Transketolase_BS"/>
</dbReference>
<evidence type="ECO:0000256" key="4">
    <source>
        <dbReference type="ARBA" id="ARBA00022842"/>
    </source>
</evidence>
<evidence type="ECO:0000256" key="3">
    <source>
        <dbReference type="ARBA" id="ARBA00022723"/>
    </source>
</evidence>
<dbReference type="PANTHER" id="PTHR43522">
    <property type="entry name" value="TRANSKETOLASE"/>
    <property type="match status" value="1"/>
</dbReference>
<proteinExistence type="predicted"/>
<dbReference type="CDD" id="cd07033">
    <property type="entry name" value="TPP_PYR_DXS_TK_like"/>
    <property type="match status" value="1"/>
</dbReference>
<dbReference type="InterPro" id="IPR005474">
    <property type="entry name" value="Transketolase_N"/>
</dbReference>
<accession>A0A9P6G5F2</accession>
<evidence type="ECO:0000256" key="1">
    <source>
        <dbReference type="ARBA" id="ARBA00001941"/>
    </source>
</evidence>
<keyword evidence="4" id="KW-0460">Magnesium</keyword>
<dbReference type="SMART" id="SM00861">
    <property type="entry name" value="Transket_pyr"/>
    <property type="match status" value="1"/>
</dbReference>
<dbReference type="AlphaFoldDB" id="A0A9P6G5F2"/>
<dbReference type="SUPFAM" id="SSF52518">
    <property type="entry name" value="Thiamin diphosphate-binding fold (THDP-binding)"/>
    <property type="match status" value="2"/>
</dbReference>
<sequence>MPKRKVDTKGSTTYGKAAVNVLLKEESKPAAPKQTSKDDLQLVLQSFRLLIAELCQQFGMGHPGGAIGMAAFGVALWNYTMRYAPHSPDWFNRDRFIFSNGHACLFQYANLYLSGYKAMTWEQLLSYRSERPDSLCPGHSETEHEGIELTTGPLGQGISNGGGAGHRYQAPSCDVQSPGVRGCEQPYMVLEGVGCEALSYAGHLKLNNNTVMYDNNQITCDGSVDLANTEDVNKKMETCGWEVVDVMDCVNNVEGIVAALEKGRDPKRTKTLFINVRSIIGVRSAVAGQAVSHGAPLGKDKVAAMKKTHGWDTQKVFHIPDKVKKFYEDNPARGEDYVREWDDLLVRYTKEHPDLAATFKDRMAGKLPSNWASMIPSALPSDPTPFRKSNSMVMSRIFAECPTFMVGTADLTPSVNVTWPDYKTFNAPDVTPTAGKKGSYKGRYLHYGIREHAMGAIANGLAAYSPRTIMPVTSTFFIFYLYAAPAVRMGALQKLPVIHVATHDSIGAGEDGPTHQPVELAALFRAMPHLEYMRPGDSEEVAGAYVLH</sequence>
<organism evidence="6 7">
    <name type="scientific">Paraphaeosphaeria minitans</name>
    <dbReference type="NCBI Taxonomy" id="565426"/>
    <lineage>
        <taxon>Eukaryota</taxon>
        <taxon>Fungi</taxon>
        <taxon>Dikarya</taxon>
        <taxon>Ascomycota</taxon>
        <taxon>Pezizomycotina</taxon>
        <taxon>Dothideomycetes</taxon>
        <taxon>Pleosporomycetidae</taxon>
        <taxon>Pleosporales</taxon>
        <taxon>Massarineae</taxon>
        <taxon>Didymosphaeriaceae</taxon>
        <taxon>Paraphaeosphaeria</taxon>
    </lineage>
</organism>
<dbReference type="GO" id="GO:0005829">
    <property type="term" value="C:cytosol"/>
    <property type="evidence" value="ECO:0007669"/>
    <property type="project" value="TreeGrafter"/>
</dbReference>
<dbReference type="GO" id="GO:0005634">
    <property type="term" value="C:nucleus"/>
    <property type="evidence" value="ECO:0007669"/>
    <property type="project" value="TreeGrafter"/>
</dbReference>
<dbReference type="GO" id="GO:0046872">
    <property type="term" value="F:metal ion binding"/>
    <property type="evidence" value="ECO:0007669"/>
    <property type="project" value="UniProtKB-KW"/>
</dbReference>
<gene>
    <name evidence="6" type="ORF">PMIN01_12320</name>
</gene>
<dbReference type="Proteomes" id="UP000756921">
    <property type="component" value="Unassembled WGS sequence"/>
</dbReference>
<comment type="caution">
    <text evidence="6">The sequence shown here is derived from an EMBL/GenBank/DDBJ whole genome shotgun (WGS) entry which is preliminary data.</text>
</comment>
<keyword evidence="7" id="KW-1185">Reference proteome</keyword>
<dbReference type="OrthoDB" id="10267175at2759"/>